<evidence type="ECO:0000256" key="3">
    <source>
        <dbReference type="ARBA" id="ARBA00023082"/>
    </source>
</evidence>
<dbReference type="Pfam" id="PF04542">
    <property type="entry name" value="Sigma70_r2"/>
    <property type="match status" value="1"/>
</dbReference>
<evidence type="ECO:0000313" key="8">
    <source>
        <dbReference type="Proteomes" id="UP000824105"/>
    </source>
</evidence>
<dbReference type="InterPro" id="IPR007627">
    <property type="entry name" value="RNA_pol_sigma70_r2"/>
</dbReference>
<keyword evidence="4" id="KW-0804">Transcription</keyword>
<dbReference type="InterPro" id="IPR013324">
    <property type="entry name" value="RNA_pol_sigma_r3/r4-like"/>
</dbReference>
<feature type="domain" description="RNA polymerase sigma-70 region 2" evidence="5">
    <location>
        <begin position="9"/>
        <end position="68"/>
    </location>
</feature>
<keyword evidence="3" id="KW-0731">Sigma factor</keyword>
<proteinExistence type="inferred from homology"/>
<dbReference type="SUPFAM" id="SSF88659">
    <property type="entry name" value="Sigma3 and sigma4 domains of RNA polymerase sigma factors"/>
    <property type="match status" value="1"/>
</dbReference>
<dbReference type="InterPro" id="IPR039425">
    <property type="entry name" value="RNA_pol_sigma-70-like"/>
</dbReference>
<evidence type="ECO:0000256" key="4">
    <source>
        <dbReference type="ARBA" id="ARBA00023163"/>
    </source>
</evidence>
<dbReference type="Proteomes" id="UP000824105">
    <property type="component" value="Unassembled WGS sequence"/>
</dbReference>
<dbReference type="NCBIfam" id="TIGR02937">
    <property type="entry name" value="sigma70-ECF"/>
    <property type="match status" value="1"/>
</dbReference>
<accession>A0A9D2FLX6</accession>
<dbReference type="GO" id="GO:0016987">
    <property type="term" value="F:sigma factor activity"/>
    <property type="evidence" value="ECO:0007669"/>
    <property type="project" value="UniProtKB-KW"/>
</dbReference>
<feature type="domain" description="RNA polymerase sigma factor 70 region 4 type 2" evidence="6">
    <location>
        <begin position="98"/>
        <end position="148"/>
    </location>
</feature>
<dbReference type="EMBL" id="DXBF01000069">
    <property type="protein sequence ID" value="HIZ62921.1"/>
    <property type="molecule type" value="Genomic_DNA"/>
</dbReference>
<dbReference type="CDD" id="cd06171">
    <property type="entry name" value="Sigma70_r4"/>
    <property type="match status" value="1"/>
</dbReference>
<sequence length="160" mass="18800">MQRTVDEVFAAYGDRIFAAAFSVCRNRADADDVVQDTLVRYYTHPREFESEDHLKAWLLRVAINRARDVSTSFWRKHTVAWEEYMNDLAFEEPQDSRLFEAVMRLPAKYRAVLHLFYYEGYAVAEIAHILHRPAGTVKSQLNRGRALLKTTLQEEWNDDE</sequence>
<dbReference type="InterPro" id="IPR014284">
    <property type="entry name" value="RNA_pol_sigma-70_dom"/>
</dbReference>
<evidence type="ECO:0000259" key="6">
    <source>
        <dbReference type="Pfam" id="PF08281"/>
    </source>
</evidence>
<dbReference type="Gene3D" id="1.10.1740.10">
    <property type="match status" value="1"/>
</dbReference>
<reference evidence="7" key="2">
    <citation type="submission" date="2021-04" db="EMBL/GenBank/DDBJ databases">
        <authorList>
            <person name="Gilroy R."/>
        </authorList>
    </citation>
    <scope>NUCLEOTIDE SEQUENCE</scope>
    <source>
        <strain evidence="7">CHK188-11489</strain>
    </source>
</reference>
<evidence type="ECO:0000313" key="7">
    <source>
        <dbReference type="EMBL" id="HIZ62921.1"/>
    </source>
</evidence>
<dbReference type="Pfam" id="PF08281">
    <property type="entry name" value="Sigma70_r4_2"/>
    <property type="match status" value="1"/>
</dbReference>
<dbReference type="InterPro" id="IPR036388">
    <property type="entry name" value="WH-like_DNA-bd_sf"/>
</dbReference>
<comment type="caution">
    <text evidence="7">The sequence shown here is derived from an EMBL/GenBank/DDBJ whole genome shotgun (WGS) entry which is preliminary data.</text>
</comment>
<dbReference type="GO" id="GO:0003677">
    <property type="term" value="F:DNA binding"/>
    <property type="evidence" value="ECO:0007669"/>
    <property type="project" value="InterPro"/>
</dbReference>
<dbReference type="GO" id="GO:0006352">
    <property type="term" value="P:DNA-templated transcription initiation"/>
    <property type="evidence" value="ECO:0007669"/>
    <property type="project" value="InterPro"/>
</dbReference>
<evidence type="ECO:0000259" key="5">
    <source>
        <dbReference type="Pfam" id="PF04542"/>
    </source>
</evidence>
<evidence type="ECO:0000256" key="1">
    <source>
        <dbReference type="ARBA" id="ARBA00010641"/>
    </source>
</evidence>
<dbReference type="PANTHER" id="PTHR43133">
    <property type="entry name" value="RNA POLYMERASE ECF-TYPE SIGMA FACTO"/>
    <property type="match status" value="1"/>
</dbReference>
<dbReference type="InterPro" id="IPR013325">
    <property type="entry name" value="RNA_pol_sigma_r2"/>
</dbReference>
<evidence type="ECO:0000256" key="2">
    <source>
        <dbReference type="ARBA" id="ARBA00023015"/>
    </source>
</evidence>
<dbReference type="PANTHER" id="PTHR43133:SF60">
    <property type="entry name" value="RNA POLYMERASE SIGMA FACTOR SIGV"/>
    <property type="match status" value="1"/>
</dbReference>
<gene>
    <name evidence="7" type="ORF">H9724_09180</name>
</gene>
<comment type="similarity">
    <text evidence="1">Belongs to the sigma-70 factor family. ECF subfamily.</text>
</comment>
<name>A0A9D2FLX6_9FIRM</name>
<dbReference type="Gene3D" id="1.10.10.10">
    <property type="entry name" value="Winged helix-like DNA-binding domain superfamily/Winged helix DNA-binding domain"/>
    <property type="match status" value="1"/>
</dbReference>
<keyword evidence="2" id="KW-0805">Transcription regulation</keyword>
<protein>
    <submittedName>
        <fullName evidence="7">Sigma-70 family RNA polymerase sigma factor</fullName>
    </submittedName>
</protein>
<organism evidence="7 8">
    <name type="scientific">Candidatus Gemmiger avistercoris</name>
    <dbReference type="NCBI Taxonomy" id="2838606"/>
    <lineage>
        <taxon>Bacteria</taxon>
        <taxon>Bacillati</taxon>
        <taxon>Bacillota</taxon>
        <taxon>Clostridia</taxon>
        <taxon>Eubacteriales</taxon>
        <taxon>Gemmiger</taxon>
    </lineage>
</organism>
<dbReference type="SUPFAM" id="SSF88946">
    <property type="entry name" value="Sigma2 domain of RNA polymerase sigma factors"/>
    <property type="match status" value="1"/>
</dbReference>
<dbReference type="InterPro" id="IPR013249">
    <property type="entry name" value="RNA_pol_sigma70_r4_t2"/>
</dbReference>
<dbReference type="AlphaFoldDB" id="A0A9D2FLX6"/>
<reference evidence="7" key="1">
    <citation type="journal article" date="2021" name="PeerJ">
        <title>Extensive microbial diversity within the chicken gut microbiome revealed by metagenomics and culture.</title>
        <authorList>
            <person name="Gilroy R."/>
            <person name="Ravi A."/>
            <person name="Getino M."/>
            <person name="Pursley I."/>
            <person name="Horton D.L."/>
            <person name="Alikhan N.F."/>
            <person name="Baker D."/>
            <person name="Gharbi K."/>
            <person name="Hall N."/>
            <person name="Watson M."/>
            <person name="Adriaenssens E.M."/>
            <person name="Foster-Nyarko E."/>
            <person name="Jarju S."/>
            <person name="Secka A."/>
            <person name="Antonio M."/>
            <person name="Oren A."/>
            <person name="Chaudhuri R.R."/>
            <person name="La Ragione R."/>
            <person name="Hildebrand F."/>
            <person name="Pallen M.J."/>
        </authorList>
    </citation>
    <scope>NUCLEOTIDE SEQUENCE</scope>
    <source>
        <strain evidence="7">CHK188-11489</strain>
    </source>
</reference>